<dbReference type="PROSITE" id="PS01124">
    <property type="entry name" value="HTH_ARAC_FAMILY_2"/>
    <property type="match status" value="1"/>
</dbReference>
<dbReference type="Pfam" id="PF12833">
    <property type="entry name" value="HTH_18"/>
    <property type="match status" value="1"/>
</dbReference>
<proteinExistence type="predicted"/>
<organism evidence="5 6">
    <name type="scientific">Flavivirga amylovorans</name>
    <dbReference type="NCBI Taxonomy" id="870486"/>
    <lineage>
        <taxon>Bacteria</taxon>
        <taxon>Pseudomonadati</taxon>
        <taxon>Bacteroidota</taxon>
        <taxon>Flavobacteriia</taxon>
        <taxon>Flavobacteriales</taxon>
        <taxon>Flavobacteriaceae</taxon>
        <taxon>Flavivirga</taxon>
    </lineage>
</organism>
<protein>
    <submittedName>
        <fullName evidence="5">AraC family transcriptional regulator</fullName>
    </submittedName>
</protein>
<dbReference type="InterPro" id="IPR018060">
    <property type="entry name" value="HTH_AraC"/>
</dbReference>
<name>A0ABT8WYG5_9FLAO</name>
<gene>
    <name evidence="5" type="ORF">Q4Q39_04795</name>
</gene>
<dbReference type="InterPro" id="IPR009057">
    <property type="entry name" value="Homeodomain-like_sf"/>
</dbReference>
<dbReference type="PROSITE" id="PS00041">
    <property type="entry name" value="HTH_ARAC_FAMILY_1"/>
    <property type="match status" value="1"/>
</dbReference>
<evidence type="ECO:0000313" key="5">
    <source>
        <dbReference type="EMBL" id="MDO5986720.1"/>
    </source>
</evidence>
<evidence type="ECO:0000256" key="2">
    <source>
        <dbReference type="ARBA" id="ARBA00023125"/>
    </source>
</evidence>
<reference evidence="5" key="1">
    <citation type="submission" date="2023-07" db="EMBL/GenBank/DDBJ databases">
        <title>Two novel species in the genus Flavivirga.</title>
        <authorList>
            <person name="Kwon K."/>
        </authorList>
    </citation>
    <scope>NUCLEOTIDE SEQUENCE</scope>
    <source>
        <strain evidence="5">KACC 14157</strain>
    </source>
</reference>
<sequence length="304" mass="35686">MNTKYKDKYYDHFSQKEFKQAPDFCQDKNYMMRFIAPLNSYTFDNNNLTIIFFKEGSGEIIWNGKRVKVGKNKFIVLNPGVGWEYINERQEYIDVFSIVISDEFRKQLNFYNKSTESQLLESPFEQINENSFFIESPLNANCYKSGELLKKIHTQSERFEFKFLAPEELAIEVLKQISKEQIKAYSLASKIDVKKKATQLETFKRLLIANEYIHDNITNPISLQELSIQASLSKHHLYESFKTIYGKTPHQYINRLKVTKSKEYLKKGQLSISEVSDLFGFSDLSVFSKVFKKAYGHPPSYYQT</sequence>
<dbReference type="SUPFAM" id="SSF46689">
    <property type="entry name" value="Homeodomain-like"/>
    <property type="match status" value="2"/>
</dbReference>
<evidence type="ECO:0000256" key="3">
    <source>
        <dbReference type="ARBA" id="ARBA00023163"/>
    </source>
</evidence>
<dbReference type="RefSeq" id="WP_303281236.1">
    <property type="nucleotide sequence ID" value="NZ_BAABCZ010000016.1"/>
</dbReference>
<dbReference type="PANTHER" id="PTHR43280:SF28">
    <property type="entry name" value="HTH-TYPE TRANSCRIPTIONAL ACTIVATOR RHAS"/>
    <property type="match status" value="1"/>
</dbReference>
<dbReference type="Proteomes" id="UP001176891">
    <property type="component" value="Unassembled WGS sequence"/>
</dbReference>
<feature type="domain" description="HTH araC/xylS-type" evidence="4">
    <location>
        <begin position="207"/>
        <end position="304"/>
    </location>
</feature>
<evidence type="ECO:0000259" key="4">
    <source>
        <dbReference type="PROSITE" id="PS01124"/>
    </source>
</evidence>
<dbReference type="InterPro" id="IPR018062">
    <property type="entry name" value="HTH_AraC-typ_CS"/>
</dbReference>
<evidence type="ECO:0000256" key="1">
    <source>
        <dbReference type="ARBA" id="ARBA00023015"/>
    </source>
</evidence>
<dbReference type="EMBL" id="JAUOEM010000001">
    <property type="protein sequence ID" value="MDO5986720.1"/>
    <property type="molecule type" value="Genomic_DNA"/>
</dbReference>
<dbReference type="InterPro" id="IPR020449">
    <property type="entry name" value="Tscrpt_reg_AraC-type_HTH"/>
</dbReference>
<keyword evidence="3" id="KW-0804">Transcription</keyword>
<keyword evidence="2" id="KW-0238">DNA-binding</keyword>
<accession>A0ABT8WYG5</accession>
<dbReference type="Gene3D" id="1.10.10.60">
    <property type="entry name" value="Homeodomain-like"/>
    <property type="match status" value="2"/>
</dbReference>
<evidence type="ECO:0000313" key="6">
    <source>
        <dbReference type="Proteomes" id="UP001176891"/>
    </source>
</evidence>
<comment type="caution">
    <text evidence="5">The sequence shown here is derived from an EMBL/GenBank/DDBJ whole genome shotgun (WGS) entry which is preliminary data.</text>
</comment>
<dbReference type="SMART" id="SM00342">
    <property type="entry name" value="HTH_ARAC"/>
    <property type="match status" value="1"/>
</dbReference>
<keyword evidence="1" id="KW-0805">Transcription regulation</keyword>
<dbReference type="PRINTS" id="PR00032">
    <property type="entry name" value="HTHARAC"/>
</dbReference>
<dbReference type="PANTHER" id="PTHR43280">
    <property type="entry name" value="ARAC-FAMILY TRANSCRIPTIONAL REGULATOR"/>
    <property type="match status" value="1"/>
</dbReference>
<keyword evidence="6" id="KW-1185">Reference proteome</keyword>